<accession>A0ABS1PSK4</accession>
<protein>
    <submittedName>
        <fullName evidence="2">Uncharacterized protein</fullName>
    </submittedName>
</protein>
<evidence type="ECO:0000256" key="1">
    <source>
        <dbReference type="SAM" id="MobiDB-lite"/>
    </source>
</evidence>
<gene>
    <name evidence="2" type="ORF">JK364_23845</name>
</gene>
<evidence type="ECO:0000313" key="2">
    <source>
        <dbReference type="EMBL" id="MBL1115407.1"/>
    </source>
</evidence>
<name>A0ABS1PSK4_9ACTN</name>
<sequence>MLALDQVVPHDIHDSPRTDRDQGSEENIVTTMREQLATGEKHDPTILLPNVWYDLLRTVETVCPCGNTTSVRNGVLTTHGPMSTWDMNGTRRAVIRDAYGVGFTCRYSGRTVTLAAALERDSVLTPAERHVRDVTQVRLEAGITHTAPEDYALPKPVAVLFAFAEAHGWKTQQAWAPRDGGFLLNLRVGRPADAGRKWQYDLPYFVASGVARRTRSGLCVTPDRRGQHDTPSIKAITAVIRANPAPTEN</sequence>
<feature type="region of interest" description="Disordered" evidence="1">
    <location>
        <begin position="1"/>
        <end position="26"/>
    </location>
</feature>
<evidence type="ECO:0000313" key="3">
    <source>
        <dbReference type="Proteomes" id="UP000621510"/>
    </source>
</evidence>
<reference evidence="2 3" key="1">
    <citation type="submission" date="2021-01" db="EMBL/GenBank/DDBJ databases">
        <title>WGS of actinomycetes isolated from Thailand.</title>
        <authorList>
            <person name="Thawai C."/>
        </authorList>
    </citation>
    <scope>NUCLEOTIDE SEQUENCE [LARGE SCALE GENOMIC DNA]</scope>
    <source>
        <strain evidence="2 3">CA3R110</strain>
    </source>
</reference>
<dbReference type="EMBL" id="JAERRG010000009">
    <property type="protein sequence ID" value="MBL1115407.1"/>
    <property type="molecule type" value="Genomic_DNA"/>
</dbReference>
<organism evidence="2 3">
    <name type="scientific">Streptomyces endocoffeicus</name>
    <dbReference type="NCBI Taxonomy" id="2898945"/>
    <lineage>
        <taxon>Bacteria</taxon>
        <taxon>Bacillati</taxon>
        <taxon>Actinomycetota</taxon>
        <taxon>Actinomycetes</taxon>
        <taxon>Kitasatosporales</taxon>
        <taxon>Streptomycetaceae</taxon>
        <taxon>Streptomyces</taxon>
    </lineage>
</organism>
<comment type="caution">
    <text evidence="2">The sequence shown here is derived from an EMBL/GenBank/DDBJ whole genome shotgun (WGS) entry which is preliminary data.</text>
</comment>
<dbReference type="RefSeq" id="WP_201853199.1">
    <property type="nucleotide sequence ID" value="NZ_JAERRG010000009.1"/>
</dbReference>
<keyword evidence="3" id="KW-1185">Reference proteome</keyword>
<dbReference type="Proteomes" id="UP000621510">
    <property type="component" value="Unassembled WGS sequence"/>
</dbReference>
<feature type="compositionally biased region" description="Basic and acidic residues" evidence="1">
    <location>
        <begin position="8"/>
        <end position="23"/>
    </location>
</feature>
<proteinExistence type="predicted"/>